<organism evidence="3 4">
    <name type="scientific">Aspergillus ellipticus CBS 707.79</name>
    <dbReference type="NCBI Taxonomy" id="1448320"/>
    <lineage>
        <taxon>Eukaryota</taxon>
        <taxon>Fungi</taxon>
        <taxon>Dikarya</taxon>
        <taxon>Ascomycota</taxon>
        <taxon>Pezizomycotina</taxon>
        <taxon>Eurotiomycetes</taxon>
        <taxon>Eurotiomycetidae</taxon>
        <taxon>Eurotiales</taxon>
        <taxon>Aspergillaceae</taxon>
        <taxon>Aspergillus</taxon>
        <taxon>Aspergillus subgen. Circumdati</taxon>
    </lineage>
</organism>
<evidence type="ECO:0000313" key="3">
    <source>
        <dbReference type="EMBL" id="PYH96453.1"/>
    </source>
</evidence>
<proteinExistence type="predicted"/>
<dbReference type="AlphaFoldDB" id="A0A319DYC6"/>
<dbReference type="STRING" id="1448320.A0A319DYC6"/>
<protein>
    <recommendedName>
        <fullName evidence="5">Mid2 domain-containing protein</fullName>
    </recommendedName>
</protein>
<dbReference type="VEuPathDB" id="FungiDB:BO71DRAFT_375283"/>
<dbReference type="Proteomes" id="UP000247810">
    <property type="component" value="Unassembled WGS sequence"/>
</dbReference>
<gene>
    <name evidence="3" type="ORF">BO71DRAFT_375283</name>
</gene>
<evidence type="ECO:0000256" key="2">
    <source>
        <dbReference type="SAM" id="Phobius"/>
    </source>
</evidence>
<feature type="region of interest" description="Disordered" evidence="1">
    <location>
        <begin position="200"/>
        <end position="220"/>
    </location>
</feature>
<reference evidence="3 4" key="1">
    <citation type="submission" date="2018-02" db="EMBL/GenBank/DDBJ databases">
        <title>The genomes of Aspergillus section Nigri reveals drivers in fungal speciation.</title>
        <authorList>
            <consortium name="DOE Joint Genome Institute"/>
            <person name="Vesth T.C."/>
            <person name="Nybo J."/>
            <person name="Theobald S."/>
            <person name="Brandl J."/>
            <person name="Frisvad J.C."/>
            <person name="Nielsen K.F."/>
            <person name="Lyhne E.K."/>
            <person name="Kogle M.E."/>
            <person name="Kuo A."/>
            <person name="Riley R."/>
            <person name="Clum A."/>
            <person name="Nolan M."/>
            <person name="Lipzen A."/>
            <person name="Salamov A."/>
            <person name="Henrissat B."/>
            <person name="Wiebenga A."/>
            <person name="De vries R.P."/>
            <person name="Grigoriev I.V."/>
            <person name="Mortensen U.H."/>
            <person name="Andersen M.R."/>
            <person name="Baker S.E."/>
        </authorList>
    </citation>
    <scope>NUCLEOTIDE SEQUENCE [LARGE SCALE GENOMIC DNA]</scope>
    <source>
        <strain evidence="3 4">CBS 707.79</strain>
    </source>
</reference>
<dbReference type="OrthoDB" id="4770059at2759"/>
<feature type="compositionally biased region" description="Low complexity" evidence="1">
    <location>
        <begin position="200"/>
        <end position="212"/>
    </location>
</feature>
<dbReference type="EMBL" id="KZ825837">
    <property type="protein sequence ID" value="PYH96453.1"/>
    <property type="molecule type" value="Genomic_DNA"/>
</dbReference>
<evidence type="ECO:0000256" key="1">
    <source>
        <dbReference type="SAM" id="MobiDB-lite"/>
    </source>
</evidence>
<evidence type="ECO:0000313" key="4">
    <source>
        <dbReference type="Proteomes" id="UP000247810"/>
    </source>
</evidence>
<evidence type="ECO:0008006" key="5">
    <source>
        <dbReference type="Google" id="ProtNLM"/>
    </source>
</evidence>
<keyword evidence="2" id="KW-0812">Transmembrane</keyword>
<name>A0A319DYC6_9EURO</name>
<feature type="transmembrane region" description="Helical" evidence="2">
    <location>
        <begin position="229"/>
        <end position="251"/>
    </location>
</feature>
<keyword evidence="2" id="KW-1133">Transmembrane helix</keyword>
<accession>A0A319DYC6</accession>
<keyword evidence="2" id="KW-0472">Membrane</keyword>
<keyword evidence="4" id="KW-1185">Reference proteome</keyword>
<sequence>MSSEIVSSTITSFSLSSIFTPPAACSTRWTYEGSAYNQISNGLLLQNANGVDWTCFPGGFSNTGRVAYGSAYSPDWCPQGYTSPQVNIVGTATTAVCCISDFSYYTTPTTVGDLISTNVVFAGCLSMYPASDGTTSVPCRNDTEQTCNTVVSGPITMWAQPITVAFNAEQASAYNSITATATSTSTSGLSTQSPAAAAKSTIAQATSTSTTTPVQDESSNMGLSTGAKIGIGVGAAVAVLLLINVALLFWLRHRRANATYSKDIMSQPPQYRQTRIIELHSAHRPAEMDAPNRMEMAAPGHAMYDDRFELHG</sequence>